<organism evidence="1 2">
    <name type="scientific">Pedobacter kyungheensis</name>
    <dbReference type="NCBI Taxonomy" id="1069985"/>
    <lineage>
        <taxon>Bacteria</taxon>
        <taxon>Pseudomonadati</taxon>
        <taxon>Bacteroidota</taxon>
        <taxon>Sphingobacteriia</taxon>
        <taxon>Sphingobacteriales</taxon>
        <taxon>Sphingobacteriaceae</taxon>
        <taxon>Pedobacter</taxon>
    </lineage>
</organism>
<evidence type="ECO:0000313" key="1">
    <source>
        <dbReference type="EMBL" id="KIA93775.1"/>
    </source>
</evidence>
<dbReference type="OrthoDB" id="772987at2"/>
<proteinExistence type="predicted"/>
<dbReference type="EMBL" id="JSYN01000013">
    <property type="protein sequence ID" value="KIA93775.1"/>
    <property type="molecule type" value="Genomic_DNA"/>
</dbReference>
<comment type="caution">
    <text evidence="1">The sequence shown here is derived from an EMBL/GenBank/DDBJ whole genome shotgun (WGS) entry which is preliminary data.</text>
</comment>
<protein>
    <submittedName>
        <fullName evidence="1">Uncharacterized protein</fullName>
    </submittedName>
</protein>
<name>A0A0C1DIQ4_9SPHI</name>
<evidence type="ECO:0000313" key="2">
    <source>
        <dbReference type="Proteomes" id="UP000031246"/>
    </source>
</evidence>
<keyword evidence="2" id="KW-1185">Reference proteome</keyword>
<dbReference type="RefSeq" id="WP_039476312.1">
    <property type="nucleotide sequence ID" value="NZ_JSYN01000013.1"/>
</dbReference>
<gene>
    <name evidence="1" type="ORF">OC25_12070</name>
</gene>
<reference evidence="1 2" key="1">
    <citation type="submission" date="2014-10" db="EMBL/GenBank/DDBJ databases">
        <title>Pedobacter Kyungheensis.</title>
        <authorList>
            <person name="Anderson B.M."/>
            <person name="Newman J.D."/>
        </authorList>
    </citation>
    <scope>NUCLEOTIDE SEQUENCE [LARGE SCALE GENOMIC DNA]</scope>
    <source>
        <strain evidence="1 2">KACC 16221</strain>
    </source>
</reference>
<dbReference type="AlphaFoldDB" id="A0A0C1DIQ4"/>
<sequence>MRSKEVEQSGYGAIKTLFAKTISIGKYALSFNIDQSSNSKAKRYVFTFRKSVKKINGNVCAQGIISKGIFIVSHLANIRLGFFSRYQIKEKVD</sequence>
<dbReference type="Proteomes" id="UP000031246">
    <property type="component" value="Unassembled WGS sequence"/>
</dbReference>
<accession>A0A0C1DIQ4</accession>